<comment type="caution">
    <text evidence="4">The sequence shown here is derived from an EMBL/GenBank/DDBJ whole genome shotgun (WGS) entry which is preliminary data.</text>
</comment>
<gene>
    <name evidence="4" type="ORF">E6H03_05600</name>
</gene>
<dbReference type="Gene3D" id="3.30.365.10">
    <property type="entry name" value="Aldehyde oxidase/xanthine dehydrogenase, molybdopterin binding domain"/>
    <property type="match status" value="6"/>
</dbReference>
<dbReference type="InterPro" id="IPR000674">
    <property type="entry name" value="Ald_Oxase/Xan_DH_a/b"/>
</dbReference>
<dbReference type="InterPro" id="IPR046867">
    <property type="entry name" value="AldOxase/xan_DH_MoCoBD2"/>
</dbReference>
<evidence type="ECO:0000313" key="4">
    <source>
        <dbReference type="EMBL" id="TMI82404.1"/>
    </source>
</evidence>
<dbReference type="Gene3D" id="3.90.1170.50">
    <property type="entry name" value="Aldehyde oxidase/xanthine dehydrogenase, a/b hammerhead"/>
    <property type="match status" value="1"/>
</dbReference>
<dbReference type="SUPFAM" id="SSF56003">
    <property type="entry name" value="Molybdenum cofactor-binding domain"/>
    <property type="match status" value="1"/>
</dbReference>
<proteinExistence type="predicted"/>
<dbReference type="Pfam" id="PF02738">
    <property type="entry name" value="MoCoBD_1"/>
    <property type="match status" value="1"/>
</dbReference>
<dbReference type="InterPro" id="IPR036856">
    <property type="entry name" value="Ald_Oxase/Xan_DH_a/b_sf"/>
</dbReference>
<evidence type="ECO:0000313" key="5">
    <source>
        <dbReference type="Proteomes" id="UP000318093"/>
    </source>
</evidence>
<dbReference type="GO" id="GO:0016491">
    <property type="term" value="F:oxidoreductase activity"/>
    <property type="evidence" value="ECO:0007669"/>
    <property type="project" value="UniProtKB-KW"/>
</dbReference>
<dbReference type="SUPFAM" id="SSF54665">
    <property type="entry name" value="CO dehydrogenase molybdoprotein N-domain-like"/>
    <property type="match status" value="1"/>
</dbReference>
<dbReference type="Pfam" id="PF20256">
    <property type="entry name" value="MoCoBD_2"/>
    <property type="match status" value="1"/>
</dbReference>
<dbReference type="PANTHER" id="PTHR11908:SF132">
    <property type="entry name" value="ALDEHYDE OXIDASE 1-RELATED"/>
    <property type="match status" value="1"/>
</dbReference>
<dbReference type="Proteomes" id="UP000318093">
    <property type="component" value="Unassembled WGS sequence"/>
</dbReference>
<evidence type="ECO:0000259" key="3">
    <source>
        <dbReference type="SMART" id="SM01008"/>
    </source>
</evidence>
<name>A0A537JFX9_9BACT</name>
<dbReference type="GO" id="GO:0005506">
    <property type="term" value="F:iron ion binding"/>
    <property type="evidence" value="ECO:0007669"/>
    <property type="project" value="InterPro"/>
</dbReference>
<protein>
    <submittedName>
        <fullName evidence="4">Xanthine dehydrogenase family protein molybdopterin-binding subunit</fullName>
    </submittedName>
</protein>
<dbReference type="Pfam" id="PF01315">
    <property type="entry name" value="Ald_Xan_dh_C"/>
    <property type="match status" value="1"/>
</dbReference>
<keyword evidence="2" id="KW-0560">Oxidoreductase</keyword>
<feature type="domain" description="Aldehyde oxidase/xanthine dehydrogenase a/b hammerhead" evidence="3">
    <location>
        <begin position="18"/>
        <end position="132"/>
    </location>
</feature>
<dbReference type="AlphaFoldDB" id="A0A537JFX9"/>
<dbReference type="EMBL" id="VBAN01000164">
    <property type="protein sequence ID" value="TMI82404.1"/>
    <property type="molecule type" value="Genomic_DNA"/>
</dbReference>
<accession>A0A537JFX9</accession>
<dbReference type="SMART" id="SM01008">
    <property type="entry name" value="Ald_Xan_dh_C"/>
    <property type="match status" value="1"/>
</dbReference>
<organism evidence="4 5">
    <name type="scientific">Candidatus Segetimicrobium genomatis</name>
    <dbReference type="NCBI Taxonomy" id="2569760"/>
    <lineage>
        <taxon>Bacteria</taxon>
        <taxon>Bacillati</taxon>
        <taxon>Candidatus Sysuimicrobiota</taxon>
        <taxon>Candidatus Sysuimicrobiia</taxon>
        <taxon>Candidatus Sysuimicrobiales</taxon>
        <taxon>Candidatus Segetimicrobiaceae</taxon>
        <taxon>Candidatus Segetimicrobium</taxon>
    </lineage>
</organism>
<reference evidence="4 5" key="1">
    <citation type="journal article" date="2019" name="Nat. Microbiol.">
        <title>Mediterranean grassland soil C-N compound turnover is dependent on rainfall and depth, and is mediated by genomically divergent microorganisms.</title>
        <authorList>
            <person name="Diamond S."/>
            <person name="Andeer P.F."/>
            <person name="Li Z."/>
            <person name="Crits-Christoph A."/>
            <person name="Burstein D."/>
            <person name="Anantharaman K."/>
            <person name="Lane K.R."/>
            <person name="Thomas B.C."/>
            <person name="Pan C."/>
            <person name="Northen T.R."/>
            <person name="Banfield J.F."/>
        </authorList>
    </citation>
    <scope>NUCLEOTIDE SEQUENCE [LARGE SCALE GENOMIC DNA]</scope>
    <source>
        <strain evidence="4">NP_6</strain>
    </source>
</reference>
<keyword evidence="1" id="KW-0500">Molybdenum</keyword>
<dbReference type="InterPro" id="IPR016208">
    <property type="entry name" value="Ald_Oxase/xanthine_DH-like"/>
</dbReference>
<evidence type="ECO:0000256" key="2">
    <source>
        <dbReference type="ARBA" id="ARBA00023002"/>
    </source>
</evidence>
<dbReference type="PANTHER" id="PTHR11908">
    <property type="entry name" value="XANTHINE DEHYDROGENASE"/>
    <property type="match status" value="1"/>
</dbReference>
<dbReference type="InterPro" id="IPR008274">
    <property type="entry name" value="AldOxase/xan_DH_MoCoBD1"/>
</dbReference>
<sequence length="736" mass="77938">MPYVGSPVRRREDRALLTGAGRFVDDIGLPRMLHLAVVRSTHAHARLGRIDTKEATALPGVAAVFTAADLPAPGPRIPPVPIVPGLDTVAHPLLADGIVRYVGEPIAAILASDRYTAEDAADRVRVAYDVLPAVVDPEGALAPEAPVLHAGRTSNLVFERTVSGGDPDAAFRSAAVVVEAVLEQPRLAAVPLECRGIVAAYDPRADRIEVWLSTQTPHGARDLIAEILEIPRDRVRVVAPDVGGGFGAKGSLYPEEVLAAYLVLRLRRPIKWVEDRIENLRVMTHGRGQRARVRAAAAQNGRILAVETDVLADLGAYCLSFTAGVPTLTPIVGLGAYRIEHVRYRVRGVATTTAPTGPYRGAGRPEAAYYIERIVDLVAARLGLDPVEVRRRNFIVAFPYASPTGLTYDSGNYPALLDRALALADYRHWREEQARRRRQGGHPVGIRISTWVEIAGGGELWESGAVRLEPSGQITVLTGSSPHGQGLATAFSQIAADALGVAPEDVAVVHGDTDAVPTGLGTYGSRSLSIGGSAVHLAAAQLRTGIIGVAARLLEAARAVSLAEVANAAPAGMDAALDFTMERMMVPSGAHVAVVEVDEETGEVDVLRYAAVDDCGRVVNPMLVEGQIHGSLAQGLAQALFERVVYAKDGQLLTGSLLDYAVPTAADFPEFSRDSLVSPSPLNPLGAKGIGESGTIGAPPALVNAVEDALRPRLAGRLDLPLLPDRIWQALRGGTR</sequence>
<dbReference type="InterPro" id="IPR037165">
    <property type="entry name" value="AldOxase/xan_DH_Mopterin-bd_sf"/>
</dbReference>
<evidence type="ECO:0000256" key="1">
    <source>
        <dbReference type="ARBA" id="ARBA00022505"/>
    </source>
</evidence>